<comment type="catalytic activity">
    <reaction evidence="12">
        <text>(R)-2-hydroxyglutarate + NAD(+) = 2-oxoglutarate + NADH + H(+)</text>
        <dbReference type="Rhea" id="RHEA:49612"/>
        <dbReference type="ChEBI" id="CHEBI:15378"/>
        <dbReference type="ChEBI" id="CHEBI:15801"/>
        <dbReference type="ChEBI" id="CHEBI:16810"/>
        <dbReference type="ChEBI" id="CHEBI:57540"/>
        <dbReference type="ChEBI" id="CHEBI:57945"/>
        <dbReference type="EC" id="1.1.1.399"/>
    </reaction>
</comment>
<evidence type="ECO:0000256" key="10">
    <source>
        <dbReference type="ARBA" id="ARBA00023027"/>
    </source>
</evidence>
<dbReference type="InterPro" id="IPR036291">
    <property type="entry name" value="NAD(P)-bd_dom_sf"/>
</dbReference>
<name>A0A1L4CZW0_9BACT</name>
<dbReference type="InterPro" id="IPR006236">
    <property type="entry name" value="PGDH"/>
</dbReference>
<keyword evidence="6" id="KW-0597">Phosphoprotein</keyword>
<sequence>MEKSVKILITGKLHDVALQLLKNQPPELAVTEPLEIVYLPDAPRDVILKEIENTNVLISRSETDVDAPLLRAAKKLSVVARAAVGYGNIDCDMATELGILVVNTPGKNTNSAAELTLGLLLSLLRKIPAAHQSTSAGGWNRHHFTGIELGGKTIGIVGLGNVGHRVAKFAKGFDMRVICYDPYISDEVFRKNQAERKNTLEELLADCDILSVHVPLNKETKSMIREVELKKMRKGSFVLNAARGGIINEKDLLKTLHEGYIAGAGIDTFENEPNPLKELISHPNVIVSPHIGASTLEAQYRIGETIAIQVLKSLRGEIVDYPVNLPHVSILGSGDLRQFSVLTEKTSLVAAQIFDFHPAILKLTVNANVNKEDLQILKLSCLKGFLSHVSDEFVSYVNAERLLAKRGIQFEIELKNTLTSKNELLIEVFGTGTNEKISVGSVLYDGKFARLCSINDFIFEIEPEGDLIVMQNHDRPGVIGDVGTYLAKNKVNIAQFELSRNRRGGMAMSLIRVDGELETKVIDDFRKLPNLISAKLVSGL</sequence>
<dbReference type="PANTHER" id="PTHR42938:SF22">
    <property type="entry name" value="D-3-PHOSPHOGLYCERATE DEHYDROGENASE"/>
    <property type="match status" value="1"/>
</dbReference>
<proteinExistence type="inferred from homology"/>
<evidence type="ECO:0000256" key="7">
    <source>
        <dbReference type="ARBA" id="ARBA00022605"/>
    </source>
</evidence>
<dbReference type="OrthoDB" id="9805416at2"/>
<dbReference type="Pfam" id="PF01842">
    <property type="entry name" value="ACT"/>
    <property type="match status" value="1"/>
</dbReference>
<evidence type="ECO:0000256" key="6">
    <source>
        <dbReference type="ARBA" id="ARBA00022553"/>
    </source>
</evidence>
<dbReference type="GO" id="GO:0006564">
    <property type="term" value="P:L-serine biosynthetic process"/>
    <property type="evidence" value="ECO:0007669"/>
    <property type="project" value="UniProtKB-UniRule"/>
</dbReference>
<dbReference type="InterPro" id="IPR029752">
    <property type="entry name" value="D-isomer_DH_CS1"/>
</dbReference>
<dbReference type="SUPFAM" id="SSF52283">
    <property type="entry name" value="Formate/glycerate dehydrogenase catalytic domain-like"/>
    <property type="match status" value="1"/>
</dbReference>
<evidence type="ECO:0000256" key="14">
    <source>
        <dbReference type="RuleBase" id="RU363003"/>
    </source>
</evidence>
<evidence type="ECO:0000256" key="3">
    <source>
        <dbReference type="ARBA" id="ARBA00005854"/>
    </source>
</evidence>
<evidence type="ECO:0000256" key="1">
    <source>
        <dbReference type="ARBA" id="ARBA00003800"/>
    </source>
</evidence>
<dbReference type="CDD" id="cd04902">
    <property type="entry name" value="ACT_3PGDH-xct"/>
    <property type="match status" value="1"/>
</dbReference>
<evidence type="ECO:0000256" key="2">
    <source>
        <dbReference type="ARBA" id="ARBA00005216"/>
    </source>
</evidence>
<comment type="similarity">
    <text evidence="3 14">Belongs to the D-isomer specific 2-hydroxyacid dehydrogenase family.</text>
</comment>
<dbReference type="Gene3D" id="3.30.1330.90">
    <property type="entry name" value="D-3-phosphoglycerate dehydrogenase, domain 3"/>
    <property type="match status" value="1"/>
</dbReference>
<dbReference type="Proteomes" id="UP000184731">
    <property type="component" value="Chromosome"/>
</dbReference>
<evidence type="ECO:0000256" key="8">
    <source>
        <dbReference type="ARBA" id="ARBA00022990"/>
    </source>
</evidence>
<evidence type="ECO:0000256" key="13">
    <source>
        <dbReference type="ARBA" id="ARBA00048731"/>
    </source>
</evidence>
<dbReference type="STRING" id="1915309.AXG55_05930"/>
<dbReference type="Pfam" id="PF19304">
    <property type="entry name" value="PGDH_inter"/>
    <property type="match status" value="1"/>
</dbReference>
<dbReference type="SUPFAM" id="SSF55021">
    <property type="entry name" value="ACT-like"/>
    <property type="match status" value="1"/>
</dbReference>
<evidence type="ECO:0000256" key="11">
    <source>
        <dbReference type="ARBA" id="ARBA00023299"/>
    </source>
</evidence>
<keyword evidence="11 14" id="KW-0718">Serine biosynthesis</keyword>
<dbReference type="InterPro" id="IPR002912">
    <property type="entry name" value="ACT_dom"/>
</dbReference>
<dbReference type="GO" id="GO:0004617">
    <property type="term" value="F:phosphoglycerate dehydrogenase activity"/>
    <property type="evidence" value="ECO:0007669"/>
    <property type="project" value="UniProtKB-UniRule"/>
</dbReference>
<dbReference type="PANTHER" id="PTHR42938">
    <property type="entry name" value="FORMATE DEHYDROGENASE 1"/>
    <property type="match status" value="1"/>
</dbReference>
<dbReference type="PROSITE" id="PS00671">
    <property type="entry name" value="D_2_HYDROXYACID_DH_3"/>
    <property type="match status" value="1"/>
</dbReference>
<dbReference type="KEGG" id="saqi:AXG55_05930"/>
<keyword evidence="8" id="KW-0007">Acetylation</keyword>
<keyword evidence="7 14" id="KW-0028">Amino-acid biosynthesis</keyword>
<dbReference type="CDD" id="cd12173">
    <property type="entry name" value="PGDH_4"/>
    <property type="match status" value="1"/>
</dbReference>
<reference evidence="16 17" key="1">
    <citation type="submission" date="2016-10" db="EMBL/GenBank/DDBJ databases">
        <title>Silvanigrella aquatica sp. nov., isolated from a freshwater lake located in the Black Forest, Germany, description of Silvanigrellaceae fam. nov., Silvanigrellales ord. nov., reclassification of the order Bdellovibrionales in the class Oligoflexia, reclassification of the families Bacteriovoracaceae and Halobacteriovoraceae in the new order Bacteriovoracales ord. nov., and reclassification of the family Pseudobacteriovoracaceae in the order Oligoflexiales.</title>
        <authorList>
            <person name="Hahn M.W."/>
            <person name="Schmidt J."/>
            <person name="Koll U."/>
            <person name="Rohde M."/>
            <person name="Verbag S."/>
            <person name="Pitt A."/>
            <person name="Nakai R."/>
            <person name="Naganuma T."/>
            <person name="Lang E."/>
        </authorList>
    </citation>
    <scope>NUCLEOTIDE SEQUENCE [LARGE SCALE GENOMIC DNA]</scope>
    <source>
        <strain evidence="16 17">MWH-Nonnen-W8red</strain>
    </source>
</reference>
<protein>
    <recommendedName>
        <fullName evidence="5 14">D-3-phosphoglycerate dehydrogenase</fullName>
        <ecNumber evidence="14">1.1.1.95</ecNumber>
    </recommendedName>
</protein>
<dbReference type="InterPro" id="IPR045865">
    <property type="entry name" value="ACT-like_dom_sf"/>
</dbReference>
<evidence type="ECO:0000259" key="15">
    <source>
        <dbReference type="PROSITE" id="PS51671"/>
    </source>
</evidence>
<dbReference type="PROSITE" id="PS00065">
    <property type="entry name" value="D_2_HYDROXYACID_DH_1"/>
    <property type="match status" value="1"/>
</dbReference>
<feature type="domain" description="ACT" evidence="15">
    <location>
        <begin position="467"/>
        <end position="540"/>
    </location>
</feature>
<keyword evidence="10 14" id="KW-0520">NAD</keyword>
<comment type="pathway">
    <text evidence="2 14">Amino-acid biosynthesis; L-serine biosynthesis; L-serine from 3-phospho-D-glycerate: step 1/3.</text>
</comment>
<comment type="catalytic activity">
    <reaction evidence="13 14">
        <text>(2R)-3-phosphoglycerate + NAD(+) = 3-phosphooxypyruvate + NADH + H(+)</text>
        <dbReference type="Rhea" id="RHEA:12641"/>
        <dbReference type="ChEBI" id="CHEBI:15378"/>
        <dbReference type="ChEBI" id="CHEBI:18110"/>
        <dbReference type="ChEBI" id="CHEBI:57540"/>
        <dbReference type="ChEBI" id="CHEBI:57945"/>
        <dbReference type="ChEBI" id="CHEBI:58272"/>
        <dbReference type="EC" id="1.1.1.95"/>
    </reaction>
</comment>
<dbReference type="EC" id="1.1.1.95" evidence="14"/>
<dbReference type="InterPro" id="IPR029753">
    <property type="entry name" value="D-isomer_DH_CS"/>
</dbReference>
<dbReference type="FunFam" id="3.40.50.720:FF:000021">
    <property type="entry name" value="D-3-phosphoglycerate dehydrogenase"/>
    <property type="match status" value="1"/>
</dbReference>
<keyword evidence="9 14" id="KW-0560">Oxidoreductase</keyword>
<evidence type="ECO:0000256" key="12">
    <source>
        <dbReference type="ARBA" id="ARBA00048126"/>
    </source>
</evidence>
<evidence type="ECO:0000313" key="17">
    <source>
        <dbReference type="Proteomes" id="UP000184731"/>
    </source>
</evidence>
<keyword evidence="17" id="KW-1185">Reference proteome</keyword>
<dbReference type="UniPathway" id="UPA00135">
    <property type="reaction ID" value="UER00196"/>
</dbReference>
<dbReference type="InterPro" id="IPR029009">
    <property type="entry name" value="ASB_dom_sf"/>
</dbReference>
<dbReference type="RefSeq" id="WP_148697202.1">
    <property type="nucleotide sequence ID" value="NZ_CP017834.1"/>
</dbReference>
<evidence type="ECO:0000256" key="5">
    <source>
        <dbReference type="ARBA" id="ARBA00021582"/>
    </source>
</evidence>
<evidence type="ECO:0000256" key="4">
    <source>
        <dbReference type="ARBA" id="ARBA00011881"/>
    </source>
</evidence>
<dbReference type="InterPro" id="IPR045626">
    <property type="entry name" value="PGDH_ASB_dom"/>
</dbReference>
<dbReference type="InterPro" id="IPR006140">
    <property type="entry name" value="D-isomer_DH_NAD-bd"/>
</dbReference>
<accession>A0A1L4CZW0</accession>
<organism evidence="16 17">
    <name type="scientific">Silvanigrella aquatica</name>
    <dbReference type="NCBI Taxonomy" id="1915309"/>
    <lineage>
        <taxon>Bacteria</taxon>
        <taxon>Pseudomonadati</taxon>
        <taxon>Bdellovibrionota</taxon>
        <taxon>Oligoflexia</taxon>
        <taxon>Silvanigrellales</taxon>
        <taxon>Silvanigrellaceae</taxon>
        <taxon>Silvanigrella</taxon>
    </lineage>
</organism>
<dbReference type="Gene3D" id="3.40.50.720">
    <property type="entry name" value="NAD(P)-binding Rossmann-like Domain"/>
    <property type="match status" value="2"/>
</dbReference>
<dbReference type="Pfam" id="PF00389">
    <property type="entry name" value="2-Hacid_dh"/>
    <property type="match status" value="1"/>
</dbReference>
<dbReference type="GO" id="GO:0051287">
    <property type="term" value="F:NAD binding"/>
    <property type="evidence" value="ECO:0007669"/>
    <property type="project" value="UniProtKB-UniRule"/>
</dbReference>
<evidence type="ECO:0000313" key="16">
    <source>
        <dbReference type="EMBL" id="APJ03467.1"/>
    </source>
</evidence>
<dbReference type="SUPFAM" id="SSF143548">
    <property type="entry name" value="Serine metabolism enzymes domain"/>
    <property type="match status" value="1"/>
</dbReference>
<dbReference type="AlphaFoldDB" id="A0A1L4CZW0"/>
<dbReference type="InterPro" id="IPR006139">
    <property type="entry name" value="D-isomer_2_OHA_DH_cat_dom"/>
</dbReference>
<comment type="function">
    <text evidence="1">Catalyzes the reversible oxidation of 3-phospho-D-glycerate to 3-phosphonooxypyruvate, the first step of the phosphorylated L-serine biosynthesis pathway. Also catalyzes the reversible oxidation of 2-hydroxyglutarate to 2-oxoglutarate.</text>
</comment>
<comment type="subunit">
    <text evidence="4">Homotetramer.</text>
</comment>
<gene>
    <name evidence="16" type="ORF">AXG55_05930</name>
</gene>
<dbReference type="Pfam" id="PF02826">
    <property type="entry name" value="2-Hacid_dh_C"/>
    <property type="match status" value="1"/>
</dbReference>
<dbReference type="NCBIfam" id="TIGR01327">
    <property type="entry name" value="PGDH"/>
    <property type="match status" value="1"/>
</dbReference>
<dbReference type="PROSITE" id="PS51671">
    <property type="entry name" value="ACT"/>
    <property type="match status" value="1"/>
</dbReference>
<dbReference type="SUPFAM" id="SSF51735">
    <property type="entry name" value="NAD(P)-binding Rossmann-fold domains"/>
    <property type="match status" value="1"/>
</dbReference>
<evidence type="ECO:0000256" key="9">
    <source>
        <dbReference type="ARBA" id="ARBA00023002"/>
    </source>
</evidence>
<dbReference type="Gene3D" id="3.30.70.260">
    <property type="match status" value="1"/>
</dbReference>
<dbReference type="EMBL" id="CP017834">
    <property type="protein sequence ID" value="APJ03467.1"/>
    <property type="molecule type" value="Genomic_DNA"/>
</dbReference>